<evidence type="ECO:0000313" key="4">
    <source>
        <dbReference type="Proteomes" id="UP000719412"/>
    </source>
</evidence>
<accession>A0A8J6L6P6</accession>
<evidence type="ECO:0000256" key="1">
    <source>
        <dbReference type="SAM" id="MobiDB-lite"/>
    </source>
</evidence>
<dbReference type="Proteomes" id="UP000719412">
    <property type="component" value="Unassembled WGS sequence"/>
</dbReference>
<feature type="compositionally biased region" description="Basic and acidic residues" evidence="1">
    <location>
        <begin position="441"/>
        <end position="459"/>
    </location>
</feature>
<feature type="domain" description="Ig-like" evidence="2">
    <location>
        <begin position="14"/>
        <end position="107"/>
    </location>
</feature>
<reference evidence="3" key="2">
    <citation type="submission" date="2021-08" db="EMBL/GenBank/DDBJ databases">
        <authorList>
            <person name="Eriksson T."/>
        </authorList>
    </citation>
    <scope>NUCLEOTIDE SEQUENCE</scope>
    <source>
        <strain evidence="3">Stoneville</strain>
        <tissue evidence="3">Whole head</tissue>
    </source>
</reference>
<dbReference type="EMBL" id="JABDTM020028019">
    <property type="protein sequence ID" value="KAH0809615.1"/>
    <property type="molecule type" value="Genomic_DNA"/>
</dbReference>
<organism evidence="3 4">
    <name type="scientific">Tenebrio molitor</name>
    <name type="common">Yellow mealworm beetle</name>
    <dbReference type="NCBI Taxonomy" id="7067"/>
    <lineage>
        <taxon>Eukaryota</taxon>
        <taxon>Metazoa</taxon>
        <taxon>Ecdysozoa</taxon>
        <taxon>Arthropoda</taxon>
        <taxon>Hexapoda</taxon>
        <taxon>Insecta</taxon>
        <taxon>Pterygota</taxon>
        <taxon>Neoptera</taxon>
        <taxon>Endopterygota</taxon>
        <taxon>Coleoptera</taxon>
        <taxon>Polyphaga</taxon>
        <taxon>Cucujiformia</taxon>
        <taxon>Tenebrionidae</taxon>
        <taxon>Tenebrio</taxon>
    </lineage>
</organism>
<name>A0A8J6L6P6_TENMO</name>
<comment type="caution">
    <text evidence="3">The sequence shown here is derived from an EMBL/GenBank/DDBJ whole genome shotgun (WGS) entry which is preliminary data.</text>
</comment>
<proteinExistence type="predicted"/>
<gene>
    <name evidence="3" type="ORF">GEV33_013177</name>
</gene>
<evidence type="ECO:0000313" key="3">
    <source>
        <dbReference type="EMBL" id="KAH0809615.1"/>
    </source>
</evidence>
<feature type="compositionally biased region" description="Basic and acidic residues" evidence="1">
    <location>
        <begin position="144"/>
        <end position="153"/>
    </location>
</feature>
<evidence type="ECO:0000259" key="2">
    <source>
        <dbReference type="PROSITE" id="PS50835"/>
    </source>
</evidence>
<keyword evidence="4" id="KW-1185">Reference proteome</keyword>
<dbReference type="InterPro" id="IPR013783">
    <property type="entry name" value="Ig-like_fold"/>
</dbReference>
<feature type="region of interest" description="Disordered" evidence="1">
    <location>
        <begin position="441"/>
        <end position="464"/>
    </location>
</feature>
<sequence>MGNLSESISLSNVPEEDPVMTFEKDLLEMGYTIRGNCTAPPSYPPVNITWSLNGKKINESSVKYIPLPNAIVTENRRQPFITQSALELEIDSSTFEGGKARLQCVANLFNLYKREVELILEEEKPRPRPSSELRTRDAAGISAKKQEERHRRSEEDTWISRMRDTKRFIDDKDSWEIQKALREIDRSGGDEGDSGIYMEIQEDLGERDTEEEIKEDLEVMEGIQRASREISRDLGEGQRDLEAMKGIQVEDKEIQGRYREIRGKYRNIYEDTRRSGRNAYVIRRVPELGDKEIQKRYRKIRGRYRNIYGDPRDLGHRQKIWGRFSMGERFKEDTGRIAEIQGDPEEIQKIRGDIAKSKWDTERFTGDTGRSAEIQAYPGEIQKIRGRYSQIRGSLKGDIARSERDTVSEGVEGDPGWKIQRKEKKIDSRDRELHGRYRENHGRYMDVPGDARRTGRDSGDPQEDPAVVSFLRRDIKCVPAKVEEHEKLNVPEGSGLFEQTNDAYLSLVALQTGKKRRIERLTTNTAEYVTFHSDEHENSSENRTEGD</sequence>
<dbReference type="Gene3D" id="2.60.40.10">
    <property type="entry name" value="Immunoglobulins"/>
    <property type="match status" value="1"/>
</dbReference>
<feature type="compositionally biased region" description="Basic and acidic residues" evidence="1">
    <location>
        <begin position="123"/>
        <end position="137"/>
    </location>
</feature>
<dbReference type="PANTHER" id="PTHR21261">
    <property type="entry name" value="BEAT PROTEIN"/>
    <property type="match status" value="1"/>
</dbReference>
<feature type="region of interest" description="Disordered" evidence="1">
    <location>
        <begin position="123"/>
        <end position="153"/>
    </location>
</feature>
<reference evidence="3" key="1">
    <citation type="journal article" date="2020" name="J Insects Food Feed">
        <title>The yellow mealworm (Tenebrio molitor) genome: a resource for the emerging insects as food and feed industry.</title>
        <authorList>
            <person name="Eriksson T."/>
            <person name="Andere A."/>
            <person name="Kelstrup H."/>
            <person name="Emery V."/>
            <person name="Picard C."/>
        </authorList>
    </citation>
    <scope>NUCLEOTIDE SEQUENCE</scope>
    <source>
        <strain evidence="3">Stoneville</strain>
        <tissue evidence="3">Whole head</tissue>
    </source>
</reference>
<dbReference type="PANTHER" id="PTHR21261:SF17">
    <property type="entry name" value="BEAT VI"/>
    <property type="match status" value="1"/>
</dbReference>
<protein>
    <recommendedName>
        <fullName evidence="2">Ig-like domain-containing protein</fullName>
    </recommendedName>
</protein>
<dbReference type="PROSITE" id="PS50835">
    <property type="entry name" value="IG_LIKE"/>
    <property type="match status" value="1"/>
</dbReference>
<dbReference type="AlphaFoldDB" id="A0A8J6L6P6"/>
<dbReference type="InterPro" id="IPR007110">
    <property type="entry name" value="Ig-like_dom"/>
</dbReference>